<evidence type="ECO:0000256" key="1">
    <source>
        <dbReference type="ARBA" id="ARBA00022723"/>
    </source>
</evidence>
<evidence type="ECO:0000256" key="9">
    <source>
        <dbReference type="ARBA" id="ARBA00023125"/>
    </source>
</evidence>
<comment type="domain">
    <text evidence="11">The middle region has homology to RecA with ATPase motifs including the RadA KNRFG motif, while the C-terminus is homologous to Lon protease.</text>
</comment>
<keyword evidence="5" id="KW-0378">Hydrolase</keyword>
<dbReference type="Gene3D" id="3.40.50.300">
    <property type="entry name" value="P-loop containing nucleotide triphosphate hydrolases"/>
    <property type="match status" value="1"/>
</dbReference>
<proteinExistence type="inferred from homology"/>
<dbReference type="InterPro" id="IPR027417">
    <property type="entry name" value="P-loop_NTPase"/>
</dbReference>
<protein>
    <recommendedName>
        <fullName evidence="11 12">DNA repair protein RadA</fullName>
    </recommendedName>
</protein>
<dbReference type="Pfam" id="PF13481">
    <property type="entry name" value="AAA_25"/>
    <property type="match status" value="1"/>
</dbReference>
<feature type="binding site" evidence="11">
    <location>
        <begin position="93"/>
        <end position="100"/>
    </location>
    <ligand>
        <name>ATP</name>
        <dbReference type="ChEBI" id="CHEBI:30616"/>
    </ligand>
</feature>
<dbReference type="NCBIfam" id="TIGR00416">
    <property type="entry name" value="sms"/>
    <property type="match status" value="1"/>
</dbReference>
<dbReference type="GO" id="GO:0016787">
    <property type="term" value="F:hydrolase activity"/>
    <property type="evidence" value="ECO:0007669"/>
    <property type="project" value="UniProtKB-KW"/>
</dbReference>
<dbReference type="Gene3D" id="3.30.230.10">
    <property type="match status" value="1"/>
</dbReference>
<comment type="function">
    <text evidence="13">DNA-dependent ATPase involved in processing of recombination intermediates, plays a role in repairing DNA breaks. Stimulates the branch migration of RecA-mediated strand transfer reactions, allowing the 3' invading strand to extend heteroduplex DNA faster. Binds ssDNA in the presence of ADP but not other nucleotides, has ATPase activity that is stimulated by ssDNA and various branched DNA structures, but inhibited by SSB. Does not have RecA's homology-searching function.</text>
</comment>
<dbReference type="Proteomes" id="UP000664417">
    <property type="component" value="Unassembled WGS sequence"/>
</dbReference>
<evidence type="ECO:0000256" key="12">
    <source>
        <dbReference type="NCBIfam" id="TIGR00416"/>
    </source>
</evidence>
<keyword evidence="10 11" id="KW-0234">DNA repair</keyword>
<dbReference type="GO" id="GO:0140664">
    <property type="term" value="F:ATP-dependent DNA damage sensor activity"/>
    <property type="evidence" value="ECO:0007669"/>
    <property type="project" value="InterPro"/>
</dbReference>
<dbReference type="FunFam" id="3.40.50.300:FF:000050">
    <property type="entry name" value="DNA repair protein RadA"/>
    <property type="match status" value="1"/>
</dbReference>
<dbReference type="PANTHER" id="PTHR32472">
    <property type="entry name" value="DNA REPAIR PROTEIN RADA"/>
    <property type="match status" value="1"/>
</dbReference>
<name>A0A8J7U5X3_9BACT</name>
<dbReference type="PRINTS" id="PR01874">
    <property type="entry name" value="DNAREPAIRADA"/>
</dbReference>
<dbReference type="RefSeq" id="WP_207861273.1">
    <property type="nucleotide sequence ID" value="NZ_JAFREP010000023.1"/>
</dbReference>
<sequence>MAKIKSVYQCESCGHQTPKWLGQCPSCAAWGSMNQTTVGGPPGRRERDSEGANLMRYGSIVTEETTRCSTKLGELDRVLGGGLVSGSLLLIGGDPGIGKSTLMLQVAGNLQALGRNVLYVSGEESLAQIKMRGERLGLDADDLMLLAETSYEHVENAIDKDRYDVVFIDSIQTIASSNIPSAAGSVTQVREVTTKLMNIAKSRNTSIFLVGHITKEGNIAGPKTLEHMVDGVFYFEGDKYHSLRLIRAQKNRFGPAQELGIFQMGSDGLREVPNPSKVLLEQRPEASAGSVVIPTVEGSRPLLVEIQVLLSNSTYASPRRVTMGIDSNRLALIMAVLEKKAGLQLQGLDVFVNVIGGIAISEPAIDLGLALAIFSSFRNLNLGGDIALFGELGLAGEVRSVSQAGLRMKECLNLGFKRVVCPLANAEEKLDGVTVHGVATLVDALEFVL</sequence>
<keyword evidence="2 11" id="KW-0547">Nucleotide-binding</keyword>
<dbReference type="GO" id="GO:0005829">
    <property type="term" value="C:cytosol"/>
    <property type="evidence" value="ECO:0007669"/>
    <property type="project" value="TreeGrafter"/>
</dbReference>
<dbReference type="SUPFAM" id="SSF52540">
    <property type="entry name" value="P-loop containing nucleoside triphosphate hydrolases"/>
    <property type="match status" value="1"/>
</dbReference>
<comment type="caution">
    <text evidence="15">The sequence shown here is derived from an EMBL/GenBank/DDBJ whole genome shotgun (WGS) entry which is preliminary data.</text>
</comment>
<keyword evidence="3 11" id="KW-0227">DNA damage</keyword>
<dbReference type="PANTHER" id="PTHR32472:SF10">
    <property type="entry name" value="DNA REPAIR PROTEIN RADA-LIKE PROTEIN"/>
    <property type="match status" value="1"/>
</dbReference>
<dbReference type="Pfam" id="PF18073">
    <property type="entry name" value="Zn_ribbon_LapB"/>
    <property type="match status" value="1"/>
</dbReference>
<keyword evidence="1 11" id="KW-0479">Metal-binding</keyword>
<dbReference type="InterPro" id="IPR003593">
    <property type="entry name" value="AAA+_ATPase"/>
</dbReference>
<dbReference type="PROSITE" id="PS50162">
    <property type="entry name" value="RECA_2"/>
    <property type="match status" value="1"/>
</dbReference>
<dbReference type="GO" id="GO:0003684">
    <property type="term" value="F:damaged DNA binding"/>
    <property type="evidence" value="ECO:0007669"/>
    <property type="project" value="InterPro"/>
</dbReference>
<keyword evidence="8 11" id="KW-0346">Stress response</keyword>
<evidence type="ECO:0000256" key="3">
    <source>
        <dbReference type="ARBA" id="ARBA00022763"/>
    </source>
</evidence>
<evidence type="ECO:0000256" key="2">
    <source>
        <dbReference type="ARBA" id="ARBA00022741"/>
    </source>
</evidence>
<organism evidence="15 16">
    <name type="scientific">Acanthopleuribacter pedis</name>
    <dbReference type="NCBI Taxonomy" id="442870"/>
    <lineage>
        <taxon>Bacteria</taxon>
        <taxon>Pseudomonadati</taxon>
        <taxon>Acidobacteriota</taxon>
        <taxon>Holophagae</taxon>
        <taxon>Acanthopleuribacterales</taxon>
        <taxon>Acanthopleuribacteraceae</taxon>
        <taxon>Acanthopleuribacter</taxon>
    </lineage>
</organism>
<evidence type="ECO:0000256" key="8">
    <source>
        <dbReference type="ARBA" id="ARBA00023016"/>
    </source>
</evidence>
<dbReference type="GO" id="GO:0000725">
    <property type="term" value="P:recombinational repair"/>
    <property type="evidence" value="ECO:0007669"/>
    <property type="project" value="UniProtKB-UniRule"/>
</dbReference>
<feature type="domain" description="RecA family profile 1" evidence="14">
    <location>
        <begin position="64"/>
        <end position="213"/>
    </location>
</feature>
<keyword evidence="9 11" id="KW-0238">DNA-binding</keyword>
<keyword evidence="7 11" id="KW-0067">ATP-binding</keyword>
<dbReference type="Pfam" id="PF13541">
    <property type="entry name" value="ChlI"/>
    <property type="match status" value="1"/>
</dbReference>
<evidence type="ECO:0000256" key="10">
    <source>
        <dbReference type="ARBA" id="ARBA00023204"/>
    </source>
</evidence>
<dbReference type="GO" id="GO:0008270">
    <property type="term" value="F:zinc ion binding"/>
    <property type="evidence" value="ECO:0007669"/>
    <property type="project" value="UniProtKB-KW"/>
</dbReference>
<evidence type="ECO:0000313" key="15">
    <source>
        <dbReference type="EMBL" id="MBO1321299.1"/>
    </source>
</evidence>
<evidence type="ECO:0000256" key="13">
    <source>
        <dbReference type="RuleBase" id="RU003555"/>
    </source>
</evidence>
<accession>A0A8J7U5X3</accession>
<dbReference type="InterPro" id="IPR020568">
    <property type="entry name" value="Ribosomal_Su5_D2-typ_SF"/>
</dbReference>
<gene>
    <name evidence="11 15" type="primary">radA</name>
    <name evidence="15" type="ORF">J3U88_22655</name>
</gene>
<evidence type="ECO:0000256" key="7">
    <source>
        <dbReference type="ARBA" id="ARBA00022840"/>
    </source>
</evidence>
<comment type="similarity">
    <text evidence="11 13">Belongs to the RecA family. RadA subfamily.</text>
</comment>
<dbReference type="GO" id="GO:0005524">
    <property type="term" value="F:ATP binding"/>
    <property type="evidence" value="ECO:0007669"/>
    <property type="project" value="UniProtKB-UniRule"/>
</dbReference>
<evidence type="ECO:0000313" key="16">
    <source>
        <dbReference type="Proteomes" id="UP000664417"/>
    </source>
</evidence>
<dbReference type="SMART" id="SM00382">
    <property type="entry name" value="AAA"/>
    <property type="match status" value="1"/>
</dbReference>
<reference evidence="15" key="1">
    <citation type="submission" date="2021-03" db="EMBL/GenBank/DDBJ databases">
        <authorList>
            <person name="Wang G."/>
        </authorList>
    </citation>
    <scope>NUCLEOTIDE SEQUENCE</scope>
    <source>
        <strain evidence="15">KCTC 12899</strain>
    </source>
</reference>
<feature type="short sequence motif" description="RadA KNRFG motif" evidence="11">
    <location>
        <begin position="250"/>
        <end position="254"/>
    </location>
</feature>
<dbReference type="InterPro" id="IPR004504">
    <property type="entry name" value="DNA_repair_RadA"/>
</dbReference>
<evidence type="ECO:0000259" key="14">
    <source>
        <dbReference type="PROSITE" id="PS50162"/>
    </source>
</evidence>
<evidence type="ECO:0000256" key="5">
    <source>
        <dbReference type="ARBA" id="ARBA00022801"/>
    </source>
</evidence>
<dbReference type="InterPro" id="IPR020588">
    <property type="entry name" value="RecA_ATP-bd"/>
</dbReference>
<keyword evidence="6 13" id="KW-0862">Zinc</keyword>
<evidence type="ECO:0000256" key="11">
    <source>
        <dbReference type="HAMAP-Rule" id="MF_01498"/>
    </source>
</evidence>
<evidence type="ECO:0000256" key="4">
    <source>
        <dbReference type="ARBA" id="ARBA00022771"/>
    </source>
</evidence>
<dbReference type="CDD" id="cd01121">
    <property type="entry name" value="RadA_SMS_N"/>
    <property type="match status" value="1"/>
</dbReference>
<feature type="region of interest" description="Lon-protease-like" evidence="11">
    <location>
        <begin position="349"/>
        <end position="449"/>
    </location>
</feature>
<dbReference type="AlphaFoldDB" id="A0A8J7U5X3"/>
<evidence type="ECO:0000256" key="6">
    <source>
        <dbReference type="ARBA" id="ARBA00022833"/>
    </source>
</evidence>
<comment type="function">
    <text evidence="11">Plays a role in repairing double-strand DNA breaks, probably involving stabilizing or processing branched DNA or blocked replication forks.</text>
</comment>
<dbReference type="InterPro" id="IPR014721">
    <property type="entry name" value="Ribsml_uS5_D2-typ_fold_subgr"/>
</dbReference>
<dbReference type="SUPFAM" id="SSF54211">
    <property type="entry name" value="Ribosomal protein S5 domain 2-like"/>
    <property type="match status" value="1"/>
</dbReference>
<dbReference type="HAMAP" id="MF_01498">
    <property type="entry name" value="RadA_bact"/>
    <property type="match status" value="1"/>
</dbReference>
<dbReference type="EMBL" id="JAFREP010000023">
    <property type="protein sequence ID" value="MBO1321299.1"/>
    <property type="molecule type" value="Genomic_DNA"/>
</dbReference>
<keyword evidence="4 13" id="KW-0863">Zinc-finger</keyword>
<dbReference type="InterPro" id="IPR041166">
    <property type="entry name" value="Rubredoxin_2"/>
</dbReference>
<keyword evidence="16" id="KW-1185">Reference proteome</keyword>